<feature type="signal peptide" evidence="1">
    <location>
        <begin position="1"/>
        <end position="20"/>
    </location>
</feature>
<protein>
    <submittedName>
        <fullName evidence="2">Uncharacterized protein</fullName>
    </submittedName>
</protein>
<sequence length="81" mass="9049">MAMKKNLTLAALLFLTNVTALVPVASACAKATTVRKLKVMFGQLYDYAIMHEIISKERDLVQYVDISNVVNPNAFDRKPFS</sequence>
<keyword evidence="3" id="KW-1185">Reference proteome</keyword>
<feature type="chain" id="PRO_5039614837" evidence="1">
    <location>
        <begin position="21"/>
        <end position="81"/>
    </location>
</feature>
<dbReference type="AlphaFoldDB" id="A0A6P1TLS9"/>
<evidence type="ECO:0000256" key="1">
    <source>
        <dbReference type="SAM" id="SignalP"/>
    </source>
</evidence>
<dbReference type="RefSeq" id="WP_161837449.1">
    <property type="nucleotide sequence ID" value="NZ_CP048000.1"/>
</dbReference>
<dbReference type="PROSITE" id="PS51257">
    <property type="entry name" value="PROKAR_LIPOPROTEIN"/>
    <property type="match status" value="1"/>
</dbReference>
<keyword evidence="1" id="KW-0732">Signal</keyword>
<accession>A0A6P1TLS9</accession>
<evidence type="ECO:0000313" key="2">
    <source>
        <dbReference type="EMBL" id="QHQ60615.1"/>
    </source>
</evidence>
<dbReference type="EMBL" id="CP048000">
    <property type="protein sequence ID" value="QHQ60615.1"/>
    <property type="molecule type" value="Genomic_DNA"/>
</dbReference>
<gene>
    <name evidence="2" type="ORF">Ana3638_07390</name>
</gene>
<proteinExistence type="predicted"/>
<name>A0A6P1TLS9_9FIRM</name>
<dbReference type="Proteomes" id="UP000464314">
    <property type="component" value="Chromosome"/>
</dbReference>
<organism evidence="2 3">
    <name type="scientific">Anaerocolumna sedimenticola</name>
    <dbReference type="NCBI Taxonomy" id="2696063"/>
    <lineage>
        <taxon>Bacteria</taxon>
        <taxon>Bacillati</taxon>
        <taxon>Bacillota</taxon>
        <taxon>Clostridia</taxon>
        <taxon>Lachnospirales</taxon>
        <taxon>Lachnospiraceae</taxon>
        <taxon>Anaerocolumna</taxon>
    </lineage>
</organism>
<dbReference type="KEGG" id="anr:Ana3638_07390"/>
<evidence type="ECO:0000313" key="3">
    <source>
        <dbReference type="Proteomes" id="UP000464314"/>
    </source>
</evidence>
<reference evidence="2 3" key="1">
    <citation type="submission" date="2020-01" db="EMBL/GenBank/DDBJ databases">
        <title>Genome analysis of Anaerocolumna sp. CBA3638.</title>
        <authorList>
            <person name="Kim J."/>
            <person name="Roh S.W."/>
        </authorList>
    </citation>
    <scope>NUCLEOTIDE SEQUENCE [LARGE SCALE GENOMIC DNA]</scope>
    <source>
        <strain evidence="2 3">CBA3638</strain>
    </source>
</reference>